<name>A0A6A6ADL2_9PLEO</name>
<dbReference type="OrthoDB" id="5343688at2759"/>
<dbReference type="Pfam" id="PF00583">
    <property type="entry name" value="Acetyltransf_1"/>
    <property type="match status" value="1"/>
</dbReference>
<keyword evidence="2" id="KW-0812">Transmembrane</keyword>
<organism evidence="4 5">
    <name type="scientific">Dothidotthia symphoricarpi CBS 119687</name>
    <dbReference type="NCBI Taxonomy" id="1392245"/>
    <lineage>
        <taxon>Eukaryota</taxon>
        <taxon>Fungi</taxon>
        <taxon>Dikarya</taxon>
        <taxon>Ascomycota</taxon>
        <taxon>Pezizomycotina</taxon>
        <taxon>Dothideomycetes</taxon>
        <taxon>Pleosporomycetidae</taxon>
        <taxon>Pleosporales</taxon>
        <taxon>Dothidotthiaceae</taxon>
        <taxon>Dothidotthia</taxon>
    </lineage>
</organism>
<feature type="compositionally biased region" description="Polar residues" evidence="1">
    <location>
        <begin position="466"/>
        <end position="477"/>
    </location>
</feature>
<evidence type="ECO:0000313" key="4">
    <source>
        <dbReference type="EMBL" id="KAF2129646.1"/>
    </source>
</evidence>
<evidence type="ECO:0000313" key="5">
    <source>
        <dbReference type="Proteomes" id="UP000799771"/>
    </source>
</evidence>
<feature type="compositionally biased region" description="Basic and acidic residues" evidence="1">
    <location>
        <begin position="451"/>
        <end position="464"/>
    </location>
</feature>
<dbReference type="InterPro" id="IPR000182">
    <property type="entry name" value="GNAT_dom"/>
</dbReference>
<gene>
    <name evidence="4" type="ORF">P153DRAFT_367026</name>
</gene>
<proteinExistence type="predicted"/>
<keyword evidence="5" id="KW-1185">Reference proteome</keyword>
<dbReference type="AlphaFoldDB" id="A0A6A6ADL2"/>
<sequence>MKPLTQLPLSDAQSGAAKGLVKIAAGRARHASLGLRSQYIDTHIPPCVFVVNFFNFALGRFTLRLCRPTSLIVLCCYVLESSGWTLPLLYSLNTVCVIPGKSDHLLWSSVWIVILERIMGRQLPPSHLKVPPGPYVFPQRHFMADTVLVNSISGFEKAIPTLPGLPGLRTSATFLTSLSANLQIDPDLPSPLGTPTTFRIDGLSHYPLPPTPLSFSTLPAAYNPYPSPAASEKTYTPKAKAPIQPPTQALPQLSTYTAESEDDRVEGLRIVADSVAHQRQTASKTLVSHPLNLAAYLLIVAIVTLYMRHDVVSLGTTIGSLTLMFLAAVRWMTIGYIGLAEDITRDWLGGDRLIVVKWGEDVIGALVLGWADNDASKKRGRRRRGKAVVRAWTVKSKYQGKGVGEGLLEEAVKVAGEKGADGIVFDGEHANSKRILPAIYNGFQNKQEAKAEKALRKVADEKGNFRQRQSSPTWGSR</sequence>
<dbReference type="CDD" id="cd04301">
    <property type="entry name" value="NAT_SF"/>
    <property type="match status" value="1"/>
</dbReference>
<feature type="domain" description="N-acetyltransferase" evidence="3">
    <location>
        <begin position="316"/>
        <end position="460"/>
    </location>
</feature>
<dbReference type="GO" id="GO:0016747">
    <property type="term" value="F:acyltransferase activity, transferring groups other than amino-acyl groups"/>
    <property type="evidence" value="ECO:0007669"/>
    <property type="project" value="InterPro"/>
</dbReference>
<dbReference type="EMBL" id="ML977506">
    <property type="protein sequence ID" value="KAF2129646.1"/>
    <property type="molecule type" value="Genomic_DNA"/>
</dbReference>
<evidence type="ECO:0000256" key="2">
    <source>
        <dbReference type="SAM" id="Phobius"/>
    </source>
</evidence>
<feature type="transmembrane region" description="Helical" evidence="2">
    <location>
        <begin position="286"/>
        <end position="306"/>
    </location>
</feature>
<dbReference type="InterPro" id="IPR016181">
    <property type="entry name" value="Acyl_CoA_acyltransferase"/>
</dbReference>
<dbReference type="PROSITE" id="PS51186">
    <property type="entry name" value="GNAT"/>
    <property type="match status" value="1"/>
</dbReference>
<reference evidence="4" key="1">
    <citation type="journal article" date="2020" name="Stud. Mycol.">
        <title>101 Dothideomycetes genomes: a test case for predicting lifestyles and emergence of pathogens.</title>
        <authorList>
            <person name="Haridas S."/>
            <person name="Albert R."/>
            <person name="Binder M."/>
            <person name="Bloem J."/>
            <person name="Labutti K."/>
            <person name="Salamov A."/>
            <person name="Andreopoulos B."/>
            <person name="Baker S."/>
            <person name="Barry K."/>
            <person name="Bills G."/>
            <person name="Bluhm B."/>
            <person name="Cannon C."/>
            <person name="Castanera R."/>
            <person name="Culley D."/>
            <person name="Daum C."/>
            <person name="Ezra D."/>
            <person name="Gonzalez J."/>
            <person name="Henrissat B."/>
            <person name="Kuo A."/>
            <person name="Liang C."/>
            <person name="Lipzen A."/>
            <person name="Lutzoni F."/>
            <person name="Magnuson J."/>
            <person name="Mondo S."/>
            <person name="Nolan M."/>
            <person name="Ohm R."/>
            <person name="Pangilinan J."/>
            <person name="Park H.-J."/>
            <person name="Ramirez L."/>
            <person name="Alfaro M."/>
            <person name="Sun H."/>
            <person name="Tritt A."/>
            <person name="Yoshinaga Y."/>
            <person name="Zwiers L.-H."/>
            <person name="Turgeon B."/>
            <person name="Goodwin S."/>
            <person name="Spatafora J."/>
            <person name="Crous P."/>
            <person name="Grigoriev I."/>
        </authorList>
    </citation>
    <scope>NUCLEOTIDE SEQUENCE</scope>
    <source>
        <strain evidence="4">CBS 119687</strain>
    </source>
</reference>
<protein>
    <recommendedName>
        <fullName evidence="3">N-acetyltransferase domain-containing protein</fullName>
    </recommendedName>
</protein>
<feature type="region of interest" description="Disordered" evidence="1">
    <location>
        <begin position="451"/>
        <end position="477"/>
    </location>
</feature>
<evidence type="ECO:0000256" key="1">
    <source>
        <dbReference type="SAM" id="MobiDB-lite"/>
    </source>
</evidence>
<dbReference type="Gene3D" id="3.40.630.30">
    <property type="match status" value="1"/>
</dbReference>
<dbReference type="RefSeq" id="XP_033524035.1">
    <property type="nucleotide sequence ID" value="XM_033668173.1"/>
</dbReference>
<dbReference type="GeneID" id="54408605"/>
<dbReference type="Proteomes" id="UP000799771">
    <property type="component" value="Unassembled WGS sequence"/>
</dbReference>
<accession>A0A6A6ADL2</accession>
<feature type="transmembrane region" description="Helical" evidence="2">
    <location>
        <begin position="318"/>
        <end position="339"/>
    </location>
</feature>
<evidence type="ECO:0000259" key="3">
    <source>
        <dbReference type="PROSITE" id="PS51186"/>
    </source>
</evidence>
<keyword evidence="2" id="KW-1133">Transmembrane helix</keyword>
<dbReference type="SUPFAM" id="SSF55729">
    <property type="entry name" value="Acyl-CoA N-acyltransferases (Nat)"/>
    <property type="match status" value="1"/>
</dbReference>
<keyword evidence="2" id="KW-0472">Membrane</keyword>